<name>A0A8J4XGH1_CLAMG</name>
<dbReference type="EMBL" id="QNUK01000009">
    <property type="protein sequence ID" value="KAF5908955.1"/>
    <property type="molecule type" value="Genomic_DNA"/>
</dbReference>
<evidence type="ECO:0000313" key="3">
    <source>
        <dbReference type="Proteomes" id="UP000727407"/>
    </source>
</evidence>
<reference evidence="2" key="1">
    <citation type="submission" date="2020-07" db="EMBL/GenBank/DDBJ databases">
        <title>Clarias magur genome sequencing, assembly and annotation.</title>
        <authorList>
            <person name="Kushwaha B."/>
            <person name="Kumar R."/>
            <person name="Das P."/>
            <person name="Joshi C.G."/>
            <person name="Kumar D."/>
            <person name="Nagpure N.S."/>
            <person name="Pandey M."/>
            <person name="Agarwal S."/>
            <person name="Srivastava S."/>
            <person name="Singh M."/>
            <person name="Sahoo L."/>
            <person name="Jayasankar P."/>
            <person name="Meher P.K."/>
            <person name="Koringa P.G."/>
            <person name="Iquebal M.A."/>
            <person name="Das S.P."/>
            <person name="Bit A."/>
            <person name="Patnaik S."/>
            <person name="Patel N."/>
            <person name="Shah T.M."/>
            <person name="Hinsu A."/>
            <person name="Jena J.K."/>
        </authorList>
    </citation>
    <scope>NUCLEOTIDE SEQUENCE</scope>
    <source>
        <strain evidence="2">CIFAMagur01</strain>
        <tissue evidence="2">Testis</tissue>
    </source>
</reference>
<sequence>DLFERETLQRPYPSAPALQSDLQRRYALPKDEFTTAARGDPKVKGDGGSTYVSYPPRPSRT</sequence>
<keyword evidence="3" id="KW-1185">Reference proteome</keyword>
<gene>
    <name evidence="2" type="ORF">DAT39_001373</name>
</gene>
<evidence type="ECO:0000313" key="2">
    <source>
        <dbReference type="EMBL" id="KAF5908955.1"/>
    </source>
</evidence>
<feature type="region of interest" description="Disordered" evidence="1">
    <location>
        <begin position="1"/>
        <end position="61"/>
    </location>
</feature>
<dbReference type="AlphaFoldDB" id="A0A8J4XGH1"/>
<proteinExistence type="predicted"/>
<comment type="caution">
    <text evidence="2">The sequence shown here is derived from an EMBL/GenBank/DDBJ whole genome shotgun (WGS) entry which is preliminary data.</text>
</comment>
<protein>
    <submittedName>
        <fullName evidence="2">Uncharacterized protein</fullName>
    </submittedName>
</protein>
<feature type="compositionally biased region" description="Basic and acidic residues" evidence="1">
    <location>
        <begin position="22"/>
        <end position="45"/>
    </location>
</feature>
<accession>A0A8J4XGH1</accession>
<dbReference type="Proteomes" id="UP000727407">
    <property type="component" value="Unassembled WGS sequence"/>
</dbReference>
<organism evidence="2 3">
    <name type="scientific">Clarias magur</name>
    <name type="common">Asian catfish</name>
    <name type="synonym">Macropteronotus magur</name>
    <dbReference type="NCBI Taxonomy" id="1594786"/>
    <lineage>
        <taxon>Eukaryota</taxon>
        <taxon>Metazoa</taxon>
        <taxon>Chordata</taxon>
        <taxon>Craniata</taxon>
        <taxon>Vertebrata</taxon>
        <taxon>Euteleostomi</taxon>
        <taxon>Actinopterygii</taxon>
        <taxon>Neopterygii</taxon>
        <taxon>Teleostei</taxon>
        <taxon>Ostariophysi</taxon>
        <taxon>Siluriformes</taxon>
        <taxon>Clariidae</taxon>
        <taxon>Clarias</taxon>
    </lineage>
</organism>
<feature type="non-terminal residue" evidence="2">
    <location>
        <position position="61"/>
    </location>
</feature>
<evidence type="ECO:0000256" key="1">
    <source>
        <dbReference type="SAM" id="MobiDB-lite"/>
    </source>
</evidence>
<feature type="non-terminal residue" evidence="2">
    <location>
        <position position="1"/>
    </location>
</feature>